<comment type="subcellular location">
    <subcellularLocation>
        <location evidence="1">Nucleus</location>
    </subcellularLocation>
</comment>
<evidence type="ECO:0000256" key="2">
    <source>
        <dbReference type="ARBA" id="ARBA00022723"/>
    </source>
</evidence>
<gene>
    <name evidence="12" type="ORF">BLA29_007370</name>
</gene>
<dbReference type="OrthoDB" id="10042249at2759"/>
<evidence type="ECO:0000313" key="13">
    <source>
        <dbReference type="Proteomes" id="UP000194236"/>
    </source>
</evidence>
<reference evidence="12 13" key="1">
    <citation type="submission" date="2017-03" db="EMBL/GenBank/DDBJ databases">
        <title>Genome Survey of Euroglyphus maynei.</title>
        <authorList>
            <person name="Arlian L.G."/>
            <person name="Morgan M.S."/>
            <person name="Rider S.D."/>
        </authorList>
    </citation>
    <scope>NUCLEOTIDE SEQUENCE [LARGE SCALE GENOMIC DNA]</scope>
    <source>
        <strain evidence="12">Arlian Lab</strain>
        <tissue evidence="12">Whole body</tissue>
    </source>
</reference>
<dbReference type="InterPro" id="IPR036236">
    <property type="entry name" value="Znf_C2H2_sf"/>
</dbReference>
<evidence type="ECO:0000259" key="11">
    <source>
        <dbReference type="PROSITE" id="PS50157"/>
    </source>
</evidence>
<feature type="region of interest" description="Disordered" evidence="10">
    <location>
        <begin position="121"/>
        <end position="173"/>
    </location>
</feature>
<dbReference type="GO" id="GO:0008270">
    <property type="term" value="F:zinc ion binding"/>
    <property type="evidence" value="ECO:0007669"/>
    <property type="project" value="UniProtKB-KW"/>
</dbReference>
<dbReference type="PROSITE" id="PS50157">
    <property type="entry name" value="ZINC_FINGER_C2H2_2"/>
    <property type="match status" value="2"/>
</dbReference>
<keyword evidence="8" id="KW-0539">Nucleus</keyword>
<evidence type="ECO:0000256" key="9">
    <source>
        <dbReference type="PROSITE-ProRule" id="PRU00042"/>
    </source>
</evidence>
<dbReference type="PANTHER" id="PTHR45944">
    <property type="entry name" value="SCHNURRI, ISOFORM F"/>
    <property type="match status" value="1"/>
</dbReference>
<keyword evidence="13" id="KW-1185">Reference proteome</keyword>
<keyword evidence="3" id="KW-0677">Repeat</keyword>
<evidence type="ECO:0000256" key="4">
    <source>
        <dbReference type="ARBA" id="ARBA00022771"/>
    </source>
</evidence>
<dbReference type="EMBL" id="MUJZ01018415">
    <property type="protein sequence ID" value="OTF80395.1"/>
    <property type="molecule type" value="Genomic_DNA"/>
</dbReference>
<dbReference type="SMART" id="SM00355">
    <property type="entry name" value="ZnF_C2H2"/>
    <property type="match status" value="2"/>
</dbReference>
<proteinExistence type="predicted"/>
<keyword evidence="5" id="KW-0862">Zinc</keyword>
<dbReference type="AlphaFoldDB" id="A0A1Y3BMM8"/>
<feature type="region of interest" description="Disordered" evidence="10">
    <location>
        <begin position="49"/>
        <end position="70"/>
    </location>
</feature>
<dbReference type="GO" id="GO:0000978">
    <property type="term" value="F:RNA polymerase II cis-regulatory region sequence-specific DNA binding"/>
    <property type="evidence" value="ECO:0007669"/>
    <property type="project" value="TreeGrafter"/>
</dbReference>
<evidence type="ECO:0000256" key="10">
    <source>
        <dbReference type="SAM" id="MobiDB-lite"/>
    </source>
</evidence>
<keyword evidence="4 9" id="KW-0863">Zinc-finger</keyword>
<dbReference type="InterPro" id="IPR013087">
    <property type="entry name" value="Znf_C2H2_type"/>
</dbReference>
<name>A0A1Y3BMM8_EURMA</name>
<dbReference type="Proteomes" id="UP000194236">
    <property type="component" value="Unassembled WGS sequence"/>
</dbReference>
<dbReference type="PANTHER" id="PTHR45944:SF2">
    <property type="entry name" value="SCHNURRI, ISOFORM F"/>
    <property type="match status" value="1"/>
</dbReference>
<keyword evidence="6" id="KW-0805">Transcription regulation</keyword>
<evidence type="ECO:0000256" key="1">
    <source>
        <dbReference type="ARBA" id="ARBA00004123"/>
    </source>
</evidence>
<feature type="compositionally biased region" description="Low complexity" evidence="10">
    <location>
        <begin position="250"/>
        <end position="267"/>
    </location>
</feature>
<evidence type="ECO:0000313" key="12">
    <source>
        <dbReference type="EMBL" id="OTF80395.1"/>
    </source>
</evidence>
<evidence type="ECO:0000256" key="5">
    <source>
        <dbReference type="ARBA" id="ARBA00022833"/>
    </source>
</evidence>
<dbReference type="SUPFAM" id="SSF57667">
    <property type="entry name" value="beta-beta-alpha zinc fingers"/>
    <property type="match status" value="1"/>
</dbReference>
<dbReference type="PROSITE" id="PS00028">
    <property type="entry name" value="ZINC_FINGER_C2H2_1"/>
    <property type="match status" value="2"/>
</dbReference>
<comment type="caution">
    <text evidence="12">The sequence shown here is derived from an EMBL/GenBank/DDBJ whole genome shotgun (WGS) entry which is preliminary data.</text>
</comment>
<evidence type="ECO:0000256" key="7">
    <source>
        <dbReference type="ARBA" id="ARBA00023163"/>
    </source>
</evidence>
<dbReference type="Pfam" id="PF00096">
    <property type="entry name" value="zf-C2H2"/>
    <property type="match status" value="1"/>
</dbReference>
<dbReference type="GO" id="GO:0005634">
    <property type="term" value="C:nucleus"/>
    <property type="evidence" value="ECO:0007669"/>
    <property type="project" value="UniProtKB-SubCell"/>
</dbReference>
<feature type="region of interest" description="Disordered" evidence="10">
    <location>
        <begin position="241"/>
        <end position="270"/>
    </location>
</feature>
<accession>A0A1Y3BMM8</accession>
<feature type="compositionally biased region" description="Polar residues" evidence="10">
    <location>
        <begin position="144"/>
        <end position="169"/>
    </location>
</feature>
<protein>
    <recommendedName>
        <fullName evidence="11">C2H2-type domain-containing protein</fullName>
    </recommendedName>
</protein>
<keyword evidence="2" id="KW-0479">Metal-binding</keyword>
<keyword evidence="7" id="KW-0804">Transcription</keyword>
<feature type="compositionally biased region" description="Polar residues" evidence="10">
    <location>
        <begin position="51"/>
        <end position="69"/>
    </location>
</feature>
<dbReference type="InterPro" id="IPR051969">
    <property type="entry name" value="Zinc-finger_DNA-bd_regulators"/>
</dbReference>
<dbReference type="FunFam" id="3.30.160.60:FF:000100">
    <property type="entry name" value="Zinc finger 45-like"/>
    <property type="match status" value="1"/>
</dbReference>
<feature type="domain" description="C2H2-type" evidence="11">
    <location>
        <begin position="309"/>
        <end position="338"/>
    </location>
</feature>
<dbReference type="Gene3D" id="3.30.160.60">
    <property type="entry name" value="Classic Zinc Finger"/>
    <property type="match status" value="1"/>
</dbReference>
<organism evidence="12 13">
    <name type="scientific">Euroglyphus maynei</name>
    <name type="common">Mayne's house dust mite</name>
    <dbReference type="NCBI Taxonomy" id="6958"/>
    <lineage>
        <taxon>Eukaryota</taxon>
        <taxon>Metazoa</taxon>
        <taxon>Ecdysozoa</taxon>
        <taxon>Arthropoda</taxon>
        <taxon>Chelicerata</taxon>
        <taxon>Arachnida</taxon>
        <taxon>Acari</taxon>
        <taxon>Acariformes</taxon>
        <taxon>Sarcoptiformes</taxon>
        <taxon>Astigmata</taxon>
        <taxon>Psoroptidia</taxon>
        <taxon>Analgoidea</taxon>
        <taxon>Pyroglyphidae</taxon>
        <taxon>Pyroglyphinae</taxon>
        <taxon>Euroglyphus</taxon>
    </lineage>
</organism>
<dbReference type="GO" id="GO:0000981">
    <property type="term" value="F:DNA-binding transcription factor activity, RNA polymerase II-specific"/>
    <property type="evidence" value="ECO:0007669"/>
    <property type="project" value="TreeGrafter"/>
</dbReference>
<feature type="non-terminal residue" evidence="12">
    <location>
        <position position="356"/>
    </location>
</feature>
<evidence type="ECO:0000256" key="3">
    <source>
        <dbReference type="ARBA" id="ARBA00022737"/>
    </source>
</evidence>
<evidence type="ECO:0000256" key="8">
    <source>
        <dbReference type="ARBA" id="ARBA00023242"/>
    </source>
</evidence>
<feature type="compositionally biased region" description="Low complexity" evidence="10">
    <location>
        <begin position="124"/>
        <end position="134"/>
    </location>
</feature>
<sequence>MPKIIVSPSPPSSVSKRSSPIILSSSPIISKNECSNTVQHQSPDGIVRQLSPLSNTQNKSKTKPPQQYLGQPLVVNDVQFIRQSLPSIVEQSLNRYVANNNIAESSQQTSSSLQQIEPIDLSSKKSQSNNDNNNFGTPEKPKRSSPTFLSTSPSKSLNQQSPQRQQSTAKLVAEQMRQSFSPLSQMMIEPSSNIIHNHNNTTNAHQLYQNVRREEFAHLTPGIQSPHSLPRVIMMNHHHNGIEANNNHNKSSSSPKQSSPPSIGKSPTKYFDGVGVGGGKPTCPTCMKKFNKPEQLRLHYKIHSFERLFRCESCGVSFRTKGHLQKHARSLSHMNKLNMSITFGRPSSDNPRPFKC</sequence>
<evidence type="ECO:0000256" key="6">
    <source>
        <dbReference type="ARBA" id="ARBA00023015"/>
    </source>
</evidence>
<feature type="domain" description="C2H2-type" evidence="11">
    <location>
        <begin position="281"/>
        <end position="308"/>
    </location>
</feature>